<feature type="non-terminal residue" evidence="1">
    <location>
        <position position="1"/>
    </location>
</feature>
<dbReference type="InterPro" id="IPR029063">
    <property type="entry name" value="SAM-dependent_MTases_sf"/>
</dbReference>
<dbReference type="EMBL" id="FUFA01000005">
    <property type="protein sequence ID" value="SPM37088.1"/>
    <property type="molecule type" value="Genomic_DNA"/>
</dbReference>
<keyword evidence="1" id="KW-0808">Transferase</keyword>
<protein>
    <submittedName>
        <fullName evidence="1">Putative methyltransferase</fullName>
    </submittedName>
</protein>
<dbReference type="STRING" id="1841860.GCA_900157375_04934"/>
<reference evidence="1 2" key="1">
    <citation type="submission" date="2017-01" db="EMBL/GenBank/DDBJ databases">
        <authorList>
            <consortium name="Urmite Genomes"/>
        </authorList>
    </citation>
    <scope>NUCLEOTIDE SEQUENCE [LARGE SCALE GENOMIC DNA]</scope>
    <source>
        <strain evidence="1 2">AB57</strain>
    </source>
</reference>
<proteinExistence type="predicted"/>
<dbReference type="AlphaFoldDB" id="A0A2U3P036"/>
<accession>A0A2U3P036</accession>
<keyword evidence="2" id="KW-1185">Reference proteome</keyword>
<evidence type="ECO:0000313" key="1">
    <source>
        <dbReference type="EMBL" id="SPM37088.1"/>
    </source>
</evidence>
<dbReference type="GO" id="GO:0008168">
    <property type="term" value="F:methyltransferase activity"/>
    <property type="evidence" value="ECO:0007669"/>
    <property type="project" value="UniProtKB-KW"/>
</dbReference>
<sequence length="235" mass="26826">VFQLSLSRKIINKDKVGMIDKAFPSLGIESFADLGGVWRVEGAYTFHALDKHGVKNAALVDLHLTPTVVDRAKSHPQLRLINGNFGSQAIADEVGEVDAVFLFDVLLHQVGPDWGTILKMYAKNVRHLLIYNQQWTGSDKTVRLLDLGEKEYFRNVPHSRRVEEYKNLFEKLDQKHPEFDGPWRDFPGIWQWGITDADLESKVAELGFKLVSKKECGKTGMLPNFRDRAFIFSRQ</sequence>
<dbReference type="Proteomes" id="UP000240988">
    <property type="component" value="Unassembled WGS sequence"/>
</dbReference>
<evidence type="ECO:0000313" key="2">
    <source>
        <dbReference type="Proteomes" id="UP000240988"/>
    </source>
</evidence>
<gene>
    <name evidence="1" type="ORF">MRAB57_4931</name>
</gene>
<name>A0A2U3P036_9MYCO</name>
<dbReference type="GO" id="GO:0032259">
    <property type="term" value="P:methylation"/>
    <property type="evidence" value="ECO:0007669"/>
    <property type="project" value="UniProtKB-KW"/>
</dbReference>
<organism evidence="1 2">
    <name type="scientific">Mycobacterium rhizamassiliense</name>
    <dbReference type="NCBI Taxonomy" id="1841860"/>
    <lineage>
        <taxon>Bacteria</taxon>
        <taxon>Bacillati</taxon>
        <taxon>Actinomycetota</taxon>
        <taxon>Actinomycetes</taxon>
        <taxon>Mycobacteriales</taxon>
        <taxon>Mycobacteriaceae</taxon>
        <taxon>Mycobacterium</taxon>
    </lineage>
</organism>
<keyword evidence="1" id="KW-0489">Methyltransferase</keyword>
<dbReference type="SUPFAM" id="SSF53335">
    <property type="entry name" value="S-adenosyl-L-methionine-dependent methyltransferases"/>
    <property type="match status" value="1"/>
</dbReference>